<gene>
    <name evidence="1" type="ORF">IE53DRAFT_177673</name>
</gene>
<organism evidence="1 2">
    <name type="scientific">Violaceomyces palustris</name>
    <dbReference type="NCBI Taxonomy" id="1673888"/>
    <lineage>
        <taxon>Eukaryota</taxon>
        <taxon>Fungi</taxon>
        <taxon>Dikarya</taxon>
        <taxon>Basidiomycota</taxon>
        <taxon>Ustilaginomycotina</taxon>
        <taxon>Ustilaginomycetes</taxon>
        <taxon>Violaceomycetales</taxon>
        <taxon>Violaceomycetaceae</taxon>
        <taxon>Violaceomyces</taxon>
    </lineage>
</organism>
<name>A0ACD0NSL1_9BASI</name>
<reference evidence="1 2" key="1">
    <citation type="journal article" date="2018" name="Mol. Biol. Evol.">
        <title>Broad Genomic Sampling Reveals a Smut Pathogenic Ancestry of the Fungal Clade Ustilaginomycotina.</title>
        <authorList>
            <person name="Kijpornyongpan T."/>
            <person name="Mondo S.J."/>
            <person name="Barry K."/>
            <person name="Sandor L."/>
            <person name="Lee J."/>
            <person name="Lipzen A."/>
            <person name="Pangilinan J."/>
            <person name="LaButti K."/>
            <person name="Hainaut M."/>
            <person name="Henrissat B."/>
            <person name="Grigoriev I.V."/>
            <person name="Spatafora J.W."/>
            <person name="Aime M.C."/>
        </authorList>
    </citation>
    <scope>NUCLEOTIDE SEQUENCE [LARGE SCALE GENOMIC DNA]</scope>
    <source>
        <strain evidence="1 2">SA 807</strain>
    </source>
</reference>
<evidence type="ECO:0000313" key="1">
    <source>
        <dbReference type="EMBL" id="PWN48793.1"/>
    </source>
</evidence>
<dbReference type="Proteomes" id="UP000245626">
    <property type="component" value="Unassembled WGS sequence"/>
</dbReference>
<dbReference type="EMBL" id="KZ820142">
    <property type="protein sequence ID" value="PWN48793.1"/>
    <property type="molecule type" value="Genomic_DNA"/>
</dbReference>
<proteinExistence type="predicted"/>
<keyword evidence="2" id="KW-1185">Reference proteome</keyword>
<protein>
    <submittedName>
        <fullName evidence="1">Uncharacterized protein</fullName>
    </submittedName>
</protein>
<accession>A0ACD0NSL1</accession>
<sequence>MSILGMYVRAPERRERERVCARNVGFPFLPLVRYPHLFPHEPFFTTILMAFEFRNLFLKEFALARACTICSLSLSLLLLFRFLSAFGPFTVPIPSLILLSSASLIGFPSLTFLFSQTESSRSAVERTCGSAMGWTPSARSGCLSPCLSRTKGGSKGRVKRRGEE</sequence>
<evidence type="ECO:0000313" key="2">
    <source>
        <dbReference type="Proteomes" id="UP000245626"/>
    </source>
</evidence>